<dbReference type="InterPro" id="IPR014756">
    <property type="entry name" value="Ig_E-set"/>
</dbReference>
<proteinExistence type="predicted"/>
<dbReference type="GO" id="GO:0043546">
    <property type="term" value="F:molybdopterin cofactor binding"/>
    <property type="evidence" value="ECO:0007669"/>
    <property type="project" value="TreeGrafter"/>
</dbReference>
<dbReference type="Gene3D" id="3.90.420.10">
    <property type="entry name" value="Oxidoreductase, molybdopterin-binding domain"/>
    <property type="match status" value="1"/>
</dbReference>
<accession>A0A1Z4JFY6</accession>
<dbReference type="Proteomes" id="UP000217895">
    <property type="component" value="Chromosome"/>
</dbReference>
<dbReference type="AlphaFoldDB" id="A0A1Z4JFY6"/>
<dbReference type="InterPro" id="IPR000572">
    <property type="entry name" value="OxRdtase_Mopterin-bd_dom"/>
</dbReference>
<evidence type="ECO:0000259" key="1">
    <source>
        <dbReference type="Pfam" id="PF00174"/>
    </source>
</evidence>
<dbReference type="GO" id="GO:0008482">
    <property type="term" value="F:sulfite oxidase activity"/>
    <property type="evidence" value="ECO:0007669"/>
    <property type="project" value="TreeGrafter"/>
</dbReference>
<organism evidence="2 3">
    <name type="scientific">Leptolyngbya boryana NIES-2135</name>
    <dbReference type="NCBI Taxonomy" id="1973484"/>
    <lineage>
        <taxon>Bacteria</taxon>
        <taxon>Bacillati</taxon>
        <taxon>Cyanobacteriota</taxon>
        <taxon>Cyanophyceae</taxon>
        <taxon>Leptolyngbyales</taxon>
        <taxon>Leptolyngbyaceae</taxon>
        <taxon>Leptolyngbya group</taxon>
        <taxon>Leptolyngbya</taxon>
    </lineage>
</organism>
<dbReference type="GO" id="GO:0020037">
    <property type="term" value="F:heme binding"/>
    <property type="evidence" value="ECO:0007669"/>
    <property type="project" value="TreeGrafter"/>
</dbReference>
<dbReference type="Pfam" id="PF00174">
    <property type="entry name" value="Oxidored_molyb"/>
    <property type="match status" value="1"/>
</dbReference>
<protein>
    <submittedName>
        <fullName evidence="2">Molybdopterin-binding oxidoreductase</fullName>
    </submittedName>
</protein>
<feature type="domain" description="Oxidoreductase molybdopterin-binding" evidence="1">
    <location>
        <begin position="61"/>
        <end position="210"/>
    </location>
</feature>
<dbReference type="PANTHER" id="PTHR19372">
    <property type="entry name" value="SULFITE REDUCTASE"/>
    <property type="match status" value="1"/>
</dbReference>
<dbReference type="SUPFAM" id="SSF56524">
    <property type="entry name" value="Oxidoreductase molybdopterin-binding domain"/>
    <property type="match status" value="1"/>
</dbReference>
<dbReference type="SUPFAM" id="SSF81296">
    <property type="entry name" value="E set domains"/>
    <property type="match status" value="1"/>
</dbReference>
<reference evidence="2 3" key="1">
    <citation type="submission" date="2017-06" db="EMBL/GenBank/DDBJ databases">
        <title>Genome sequencing of cyanobaciteial culture collection at National Institute for Environmental Studies (NIES).</title>
        <authorList>
            <person name="Hirose Y."/>
            <person name="Shimura Y."/>
            <person name="Fujisawa T."/>
            <person name="Nakamura Y."/>
            <person name="Kawachi M."/>
        </authorList>
    </citation>
    <scope>NUCLEOTIDE SEQUENCE [LARGE SCALE GENOMIC DNA]</scope>
    <source>
        <strain evidence="2 3">NIES-2135</strain>
    </source>
</reference>
<dbReference type="EMBL" id="AP018203">
    <property type="protein sequence ID" value="BAY55417.1"/>
    <property type="molecule type" value="Genomic_DNA"/>
</dbReference>
<dbReference type="InterPro" id="IPR036374">
    <property type="entry name" value="OxRdtase_Mopterin-bd_sf"/>
</dbReference>
<dbReference type="PROSITE" id="PS51257">
    <property type="entry name" value="PROKAR_LIPOPROTEIN"/>
    <property type="match status" value="1"/>
</dbReference>
<evidence type="ECO:0000313" key="2">
    <source>
        <dbReference type="EMBL" id="BAY55417.1"/>
    </source>
</evidence>
<dbReference type="PANTHER" id="PTHR19372:SF7">
    <property type="entry name" value="SULFITE OXIDASE, MITOCHONDRIAL"/>
    <property type="match status" value="1"/>
</dbReference>
<gene>
    <name evidence="2" type="ORF">NIES2135_22400</name>
</gene>
<dbReference type="Gene3D" id="2.60.40.650">
    <property type="match status" value="1"/>
</dbReference>
<sequence>MNRRELLKLLGQTSGGLIAASVLGGCQAKSMDLLFSLDPAEALPDHLITPLDEFYVQSYALPSQVNVEKWRLKIGGEVNTPVTLNFQDILNAPQEEFYLTMECIGNPAGGNLIGNAKWTGTPLLPFLKQAGVKKSAIEFAMKGADWYETTLPVAELMRPEVRLVHQMNGTPLTAAHGYPVRIIIPGHFGQKQPKWIVGIDAIAKTKTGFWENQGWSNTAEIPTHSLMRQVHDSRVWNKQHQVKLTRDNWEKGVLLAGVALDRSTAITSIQISTDDGVTWQAAEQNRPESPHEWTLWRYLWKPTQAGKYSLLARASSERQQQAIEDKNSKDGSSGILKIQTTLDA</sequence>
<name>A0A1Z4JFY6_LEPBY</name>
<keyword evidence="3" id="KW-1185">Reference proteome</keyword>
<dbReference type="GO" id="GO:0006790">
    <property type="term" value="P:sulfur compound metabolic process"/>
    <property type="evidence" value="ECO:0007669"/>
    <property type="project" value="TreeGrafter"/>
</dbReference>
<evidence type="ECO:0000313" key="3">
    <source>
        <dbReference type="Proteomes" id="UP000217895"/>
    </source>
</evidence>